<feature type="transmembrane region" description="Helical" evidence="1">
    <location>
        <begin position="7"/>
        <end position="24"/>
    </location>
</feature>
<protein>
    <submittedName>
        <fullName evidence="2">Unannotated protein</fullName>
    </submittedName>
</protein>
<accession>A0A6J6MWS0</accession>
<evidence type="ECO:0000313" key="2">
    <source>
        <dbReference type="EMBL" id="CAB4678801.1"/>
    </source>
</evidence>
<organism evidence="2">
    <name type="scientific">freshwater metagenome</name>
    <dbReference type="NCBI Taxonomy" id="449393"/>
    <lineage>
        <taxon>unclassified sequences</taxon>
        <taxon>metagenomes</taxon>
        <taxon>ecological metagenomes</taxon>
    </lineage>
</organism>
<evidence type="ECO:0000256" key="1">
    <source>
        <dbReference type="SAM" id="Phobius"/>
    </source>
</evidence>
<keyword evidence="1" id="KW-1133">Transmembrane helix</keyword>
<feature type="transmembrane region" description="Helical" evidence="1">
    <location>
        <begin position="30"/>
        <end position="49"/>
    </location>
</feature>
<proteinExistence type="predicted"/>
<keyword evidence="1" id="KW-0472">Membrane</keyword>
<dbReference type="AlphaFoldDB" id="A0A6J6MWS0"/>
<gene>
    <name evidence="2" type="ORF">UFOPK2362_00233</name>
</gene>
<feature type="transmembrane region" description="Helical" evidence="1">
    <location>
        <begin position="61"/>
        <end position="78"/>
    </location>
</feature>
<keyword evidence="1" id="KW-0812">Transmembrane</keyword>
<name>A0A6J6MWS0_9ZZZZ</name>
<dbReference type="EMBL" id="CAEZXI010000012">
    <property type="protein sequence ID" value="CAB4678801.1"/>
    <property type="molecule type" value="Genomic_DNA"/>
</dbReference>
<sequence>MINNYRFGAYALLAIGLINLRYQTGNANNLNTSSVLVGLGIIGLLITFIPPFKSFLLRKSIKITALIIFCAAIVYGFAI</sequence>
<reference evidence="2" key="1">
    <citation type="submission" date="2020-05" db="EMBL/GenBank/DDBJ databases">
        <authorList>
            <person name="Chiriac C."/>
            <person name="Salcher M."/>
            <person name="Ghai R."/>
            <person name="Kavagutti S V."/>
        </authorList>
    </citation>
    <scope>NUCLEOTIDE SEQUENCE</scope>
</reference>